<dbReference type="PANTHER" id="PTHR46663">
    <property type="entry name" value="DIGUANYLATE CYCLASE DGCT-RELATED"/>
    <property type="match status" value="1"/>
</dbReference>
<keyword evidence="4" id="KW-1185">Reference proteome</keyword>
<dbReference type="InterPro" id="IPR043128">
    <property type="entry name" value="Rev_trsase/Diguanyl_cyclase"/>
</dbReference>
<dbReference type="Pfam" id="PF13188">
    <property type="entry name" value="PAS_8"/>
    <property type="match status" value="1"/>
</dbReference>
<feature type="transmembrane region" description="Helical" evidence="1">
    <location>
        <begin position="145"/>
        <end position="166"/>
    </location>
</feature>
<dbReference type="NCBIfam" id="TIGR00254">
    <property type="entry name" value="GGDEF"/>
    <property type="match status" value="1"/>
</dbReference>
<feature type="transmembrane region" description="Helical" evidence="1">
    <location>
        <begin position="101"/>
        <end position="125"/>
    </location>
</feature>
<keyword evidence="1" id="KW-0812">Transmembrane</keyword>
<accession>A0AA95EW74</accession>
<sequence>MNIKEALILLFTHGIPILFFMYMATDVWLRNKFKTEHILLGLISLCYLLLFAEEYVRAQVPIEYSSKLSSLWLSSIGIIIPGLCSHFLVKFTQLDSHMPRYIYPYVFYLPLLFVAINVVTGADLIAAQTFIESGMWKLPEYNTGYYIAMSSSIGVDLLFFIPLLIAKKKASTQEQMSIYNLLLIGVVVSIIWHIVFGFINYNDNLPPYPYLYSGMVWCYFLRFTMKKYDFLNLYENRYEKLFNMNPDAIVLIDRNGVLKNANPGAARLFTSMKLQFESFYELLDPDIKARIRERQEISLYETEIMLGNRRLVLQVDADYVWADNELHVLLIVRDITVQKDYQEEITLLAYHDPLTRLPNRRYFNELLDEALQEAEHKQETVALLLIDLDKIKLLNDTRGHLAGDEALKQAAHILQETVAELGIVARMGGDEFVLFVKNSPTKHEIELMLDQMQRKFSQFTERFGNLPIGMSIGVSYFPSDGTDGQALINVADNAMFEMKRSRA</sequence>
<evidence type="ECO:0000313" key="3">
    <source>
        <dbReference type="EMBL" id="WEK54071.1"/>
    </source>
</evidence>
<dbReference type="InterPro" id="IPR052163">
    <property type="entry name" value="DGC-Regulatory_Protein"/>
</dbReference>
<proteinExistence type="predicted"/>
<feature type="transmembrane region" description="Helical" evidence="1">
    <location>
        <begin position="178"/>
        <end position="201"/>
    </location>
</feature>
<dbReference type="CDD" id="cd01949">
    <property type="entry name" value="GGDEF"/>
    <property type="match status" value="1"/>
</dbReference>
<evidence type="ECO:0000256" key="1">
    <source>
        <dbReference type="SAM" id="Phobius"/>
    </source>
</evidence>
<dbReference type="InterPro" id="IPR035965">
    <property type="entry name" value="PAS-like_dom_sf"/>
</dbReference>
<dbReference type="NCBIfam" id="TIGR00229">
    <property type="entry name" value="sensory_box"/>
    <property type="match status" value="1"/>
</dbReference>
<dbReference type="Gene3D" id="3.30.70.270">
    <property type="match status" value="1"/>
</dbReference>
<evidence type="ECO:0000313" key="4">
    <source>
        <dbReference type="Proteomes" id="UP001178662"/>
    </source>
</evidence>
<dbReference type="PANTHER" id="PTHR46663:SF2">
    <property type="entry name" value="GGDEF DOMAIN-CONTAINING PROTEIN"/>
    <property type="match status" value="1"/>
</dbReference>
<dbReference type="InterPro" id="IPR029787">
    <property type="entry name" value="Nucleotide_cyclase"/>
</dbReference>
<dbReference type="SUPFAM" id="SSF55073">
    <property type="entry name" value="Nucleotide cyclase"/>
    <property type="match status" value="1"/>
</dbReference>
<gene>
    <name evidence="3" type="ORF">P0Y55_16140</name>
</gene>
<name>A0AA95EW74_9BACL</name>
<reference evidence="3" key="1">
    <citation type="submission" date="2023-03" db="EMBL/GenBank/DDBJ databases">
        <title>Andean soil-derived lignocellulolytic bacterial consortium as a source of novel taxa and putative plastic-active enzymes.</title>
        <authorList>
            <person name="Diaz-Garcia L."/>
            <person name="Chuvochina M."/>
            <person name="Feuerriegel G."/>
            <person name="Bunk B."/>
            <person name="Sproer C."/>
            <person name="Streit W.R."/>
            <person name="Rodriguez L.M."/>
            <person name="Overmann J."/>
            <person name="Jimenez D.J."/>
        </authorList>
    </citation>
    <scope>NUCLEOTIDE SEQUENCE</scope>
    <source>
        <strain evidence="3">MAG 2441</strain>
    </source>
</reference>
<dbReference type="AlphaFoldDB" id="A0AA95EW74"/>
<dbReference type="EMBL" id="CP119317">
    <property type="protein sequence ID" value="WEK54071.1"/>
    <property type="molecule type" value="Genomic_DNA"/>
</dbReference>
<evidence type="ECO:0000259" key="2">
    <source>
        <dbReference type="PROSITE" id="PS50887"/>
    </source>
</evidence>
<dbReference type="Proteomes" id="UP001178662">
    <property type="component" value="Chromosome"/>
</dbReference>
<keyword evidence="1" id="KW-1133">Transmembrane helix</keyword>
<protein>
    <submittedName>
        <fullName evidence="3">Sensor domain-containing diguanylate cyclase</fullName>
    </submittedName>
</protein>
<dbReference type="InterPro" id="IPR000014">
    <property type="entry name" value="PAS"/>
</dbReference>
<dbReference type="InterPro" id="IPR000160">
    <property type="entry name" value="GGDEF_dom"/>
</dbReference>
<feature type="domain" description="GGDEF" evidence="2">
    <location>
        <begin position="379"/>
        <end position="503"/>
    </location>
</feature>
<dbReference type="PROSITE" id="PS50887">
    <property type="entry name" value="GGDEF"/>
    <property type="match status" value="1"/>
</dbReference>
<organism evidence="3 4">
    <name type="scientific">Candidatus Cohnella colombiensis</name>
    <dbReference type="NCBI Taxonomy" id="3121368"/>
    <lineage>
        <taxon>Bacteria</taxon>
        <taxon>Bacillati</taxon>
        <taxon>Bacillota</taxon>
        <taxon>Bacilli</taxon>
        <taxon>Bacillales</taxon>
        <taxon>Paenibacillaceae</taxon>
        <taxon>Cohnella</taxon>
    </lineage>
</organism>
<feature type="transmembrane region" description="Helical" evidence="1">
    <location>
        <begin position="68"/>
        <end position="89"/>
    </location>
</feature>
<keyword evidence="1" id="KW-0472">Membrane</keyword>
<dbReference type="Gene3D" id="3.30.450.20">
    <property type="entry name" value="PAS domain"/>
    <property type="match status" value="1"/>
</dbReference>
<dbReference type="SUPFAM" id="SSF55785">
    <property type="entry name" value="PYP-like sensor domain (PAS domain)"/>
    <property type="match status" value="1"/>
</dbReference>
<feature type="transmembrane region" description="Helical" evidence="1">
    <location>
        <begin position="6"/>
        <end position="25"/>
    </location>
</feature>
<dbReference type="SMART" id="SM00267">
    <property type="entry name" value="GGDEF"/>
    <property type="match status" value="1"/>
</dbReference>
<dbReference type="Pfam" id="PF00990">
    <property type="entry name" value="GGDEF"/>
    <property type="match status" value="1"/>
</dbReference>